<dbReference type="SUPFAM" id="SSF53335">
    <property type="entry name" value="S-adenosyl-L-methionine-dependent methyltransferases"/>
    <property type="match status" value="1"/>
</dbReference>
<accession>A0ABY5Y3P3</accession>
<feature type="domain" description="Methyltransferase type 11" evidence="1">
    <location>
        <begin position="115"/>
        <end position="162"/>
    </location>
</feature>
<dbReference type="EMBL" id="CP065938">
    <property type="protein sequence ID" value="UWX06322.1"/>
    <property type="molecule type" value="Genomic_DNA"/>
</dbReference>
<dbReference type="GO" id="GO:0032259">
    <property type="term" value="P:methylation"/>
    <property type="evidence" value="ECO:0007669"/>
    <property type="project" value="UniProtKB-KW"/>
</dbReference>
<dbReference type="Pfam" id="PF08241">
    <property type="entry name" value="Methyltransf_11"/>
    <property type="match status" value="1"/>
</dbReference>
<keyword evidence="3" id="KW-1185">Reference proteome</keyword>
<proteinExistence type="predicted"/>
<dbReference type="InterPro" id="IPR013216">
    <property type="entry name" value="Methyltransf_11"/>
</dbReference>
<name>A0ABY5Y3P3_9BACT</name>
<organism evidence="2 3">
    <name type="scientific">Taurinivorans muris</name>
    <dbReference type="NCBI Taxonomy" id="2787751"/>
    <lineage>
        <taxon>Bacteria</taxon>
        <taxon>Pseudomonadati</taxon>
        <taxon>Thermodesulfobacteriota</taxon>
        <taxon>Desulfovibrionia</taxon>
        <taxon>Desulfovibrionales</taxon>
        <taxon>Desulfovibrionaceae</taxon>
        <taxon>Taurinivorans</taxon>
    </lineage>
</organism>
<dbReference type="InterPro" id="IPR029063">
    <property type="entry name" value="SAM-dependent_MTases_sf"/>
</dbReference>
<evidence type="ECO:0000259" key="1">
    <source>
        <dbReference type="Pfam" id="PF08241"/>
    </source>
</evidence>
<protein>
    <submittedName>
        <fullName evidence="2">Methyltransferase domain-containing protein</fullName>
    </submittedName>
</protein>
<dbReference type="Gene3D" id="3.40.50.150">
    <property type="entry name" value="Vaccinia Virus protein VP39"/>
    <property type="match status" value="1"/>
</dbReference>
<dbReference type="GO" id="GO:0008168">
    <property type="term" value="F:methyltransferase activity"/>
    <property type="evidence" value="ECO:0007669"/>
    <property type="project" value="UniProtKB-KW"/>
</dbReference>
<dbReference type="Proteomes" id="UP001058120">
    <property type="component" value="Chromosome"/>
</dbReference>
<sequence length="267" mass="30864">MKKILETIFSVKNRTVINEKEKILTIFGIKVILSSVPIYIYISGSENSEEVKPSFPHKEPSGLIPNFSSAQEVLEKYKDSAVKLHVGCGMVYKPGWINIDNNSDNNIEKLDLNLDLANPLPFPDNSVDFIFNEHFLEHLTVDEGKRAVSEFMRVLKPHGVLRIAMPDLKNTVANYLKPKEQWIADTKELFEKFHLTYIKTQAENLNIAFRSWGHKWLYDEEELARRIEELGFKKYVFCELHKSMHAPLNNLETRKESTLIVEITKGE</sequence>
<reference evidence="2" key="1">
    <citation type="submission" date="2020-12" db="EMBL/GenBank/DDBJ databases">
        <title>Taurinivorans muris gen. nov., sp. nov., fundamental and realized metabolic niche of a ubiquitous sulfidogenic bacterium in the murine intestine.</title>
        <authorList>
            <person name="Ye H."/>
            <person name="Hanson B.T."/>
            <person name="Loy A."/>
        </authorList>
    </citation>
    <scope>NUCLEOTIDE SEQUENCE</scope>
    <source>
        <strain evidence="2">LT0009</strain>
    </source>
</reference>
<gene>
    <name evidence="2" type="ORF">JBF11_03135</name>
</gene>
<evidence type="ECO:0000313" key="3">
    <source>
        <dbReference type="Proteomes" id="UP001058120"/>
    </source>
</evidence>
<dbReference type="RefSeq" id="WP_334315925.1">
    <property type="nucleotide sequence ID" value="NZ_CP065938.1"/>
</dbReference>
<dbReference type="CDD" id="cd02440">
    <property type="entry name" value="AdoMet_MTases"/>
    <property type="match status" value="1"/>
</dbReference>
<keyword evidence="2" id="KW-0808">Transferase</keyword>
<keyword evidence="2" id="KW-0489">Methyltransferase</keyword>
<evidence type="ECO:0000313" key="2">
    <source>
        <dbReference type="EMBL" id="UWX06322.1"/>
    </source>
</evidence>